<protein>
    <submittedName>
        <fullName evidence="2">Uncharacterized protein</fullName>
    </submittedName>
</protein>
<dbReference type="Proteomes" id="UP000323506">
    <property type="component" value="Chromosome D01"/>
</dbReference>
<accession>A0A5D2DSJ6</accession>
<reference evidence="2 3" key="1">
    <citation type="submission" date="2019-06" db="EMBL/GenBank/DDBJ databases">
        <title>WGS assembly of Gossypium darwinii.</title>
        <authorList>
            <person name="Chen Z.J."/>
            <person name="Sreedasyam A."/>
            <person name="Ando A."/>
            <person name="Song Q."/>
            <person name="De L."/>
            <person name="Hulse-Kemp A."/>
            <person name="Ding M."/>
            <person name="Ye W."/>
            <person name="Kirkbride R."/>
            <person name="Jenkins J."/>
            <person name="Plott C."/>
            <person name="Lovell J."/>
            <person name="Lin Y.-M."/>
            <person name="Vaughn R."/>
            <person name="Liu B."/>
            <person name="Li W."/>
            <person name="Simpson S."/>
            <person name="Scheffler B."/>
            <person name="Saski C."/>
            <person name="Grover C."/>
            <person name="Hu G."/>
            <person name="Conover J."/>
            <person name="Carlson J."/>
            <person name="Shu S."/>
            <person name="Boston L."/>
            <person name="Williams M."/>
            <person name="Peterson D."/>
            <person name="Mcgee K."/>
            <person name="Jones D."/>
            <person name="Wendel J."/>
            <person name="Stelly D."/>
            <person name="Grimwood J."/>
            <person name="Schmutz J."/>
        </authorList>
    </citation>
    <scope>NUCLEOTIDE SEQUENCE [LARGE SCALE GENOMIC DNA]</scope>
    <source>
        <strain evidence="2">1808015.09</strain>
    </source>
</reference>
<evidence type="ECO:0000313" key="3">
    <source>
        <dbReference type="Proteomes" id="UP000323506"/>
    </source>
</evidence>
<organism evidence="2 3">
    <name type="scientific">Gossypium darwinii</name>
    <name type="common">Darwin's cotton</name>
    <name type="synonym">Gossypium barbadense var. darwinii</name>
    <dbReference type="NCBI Taxonomy" id="34276"/>
    <lineage>
        <taxon>Eukaryota</taxon>
        <taxon>Viridiplantae</taxon>
        <taxon>Streptophyta</taxon>
        <taxon>Embryophyta</taxon>
        <taxon>Tracheophyta</taxon>
        <taxon>Spermatophyta</taxon>
        <taxon>Magnoliopsida</taxon>
        <taxon>eudicotyledons</taxon>
        <taxon>Gunneridae</taxon>
        <taxon>Pentapetalae</taxon>
        <taxon>rosids</taxon>
        <taxon>malvids</taxon>
        <taxon>Malvales</taxon>
        <taxon>Malvaceae</taxon>
        <taxon>Malvoideae</taxon>
        <taxon>Gossypium</taxon>
    </lineage>
</organism>
<dbReference type="AlphaFoldDB" id="A0A5D2DSJ6"/>
<sequence>MRRNVKKEKQTDKGDASAEPVRTKVAGVARDESADVESNQPNREEDAADRRVLRSKYLAVMTKIGESPLLKQEALKFGLSFYMHEVVYIYTRMKS</sequence>
<evidence type="ECO:0000256" key="1">
    <source>
        <dbReference type="SAM" id="MobiDB-lite"/>
    </source>
</evidence>
<proteinExistence type="predicted"/>
<name>A0A5D2DSJ6_GOSDA</name>
<feature type="compositionally biased region" description="Basic and acidic residues" evidence="1">
    <location>
        <begin position="7"/>
        <end position="16"/>
    </location>
</feature>
<feature type="region of interest" description="Disordered" evidence="1">
    <location>
        <begin position="1"/>
        <end position="49"/>
    </location>
</feature>
<keyword evidence="3" id="KW-1185">Reference proteome</keyword>
<evidence type="ECO:0000313" key="2">
    <source>
        <dbReference type="EMBL" id="TYG84089.1"/>
    </source>
</evidence>
<dbReference type="EMBL" id="CM017701">
    <property type="protein sequence ID" value="TYG84089.1"/>
    <property type="molecule type" value="Genomic_DNA"/>
</dbReference>
<gene>
    <name evidence="2" type="ORF">ES288_D01G221700v1</name>
</gene>